<proteinExistence type="predicted"/>
<gene>
    <name evidence="1" type="ORF">CCACVL1_26998</name>
</gene>
<dbReference type="EMBL" id="AWWV01014568">
    <property type="protein sequence ID" value="OMO55785.1"/>
    <property type="molecule type" value="Genomic_DNA"/>
</dbReference>
<dbReference type="Gramene" id="OMO55785">
    <property type="protein sequence ID" value="OMO55785"/>
    <property type="gene ID" value="CCACVL1_26998"/>
</dbReference>
<dbReference type="AlphaFoldDB" id="A0A1R3GCH3"/>
<evidence type="ECO:0000313" key="1">
    <source>
        <dbReference type="EMBL" id="OMO55785.1"/>
    </source>
</evidence>
<reference evidence="1 2" key="1">
    <citation type="submission" date="2013-09" db="EMBL/GenBank/DDBJ databases">
        <title>Corchorus capsularis genome sequencing.</title>
        <authorList>
            <person name="Alam M."/>
            <person name="Haque M.S."/>
            <person name="Islam M.S."/>
            <person name="Emdad E.M."/>
            <person name="Islam M.M."/>
            <person name="Ahmed B."/>
            <person name="Halim A."/>
            <person name="Hossen Q.M.M."/>
            <person name="Hossain M.Z."/>
            <person name="Ahmed R."/>
            <person name="Khan M.M."/>
            <person name="Islam R."/>
            <person name="Rashid M.M."/>
            <person name="Khan S.A."/>
            <person name="Rahman M.S."/>
            <person name="Alam M."/>
        </authorList>
    </citation>
    <scope>NUCLEOTIDE SEQUENCE [LARGE SCALE GENOMIC DNA]</scope>
    <source>
        <strain evidence="2">cv. CVL-1</strain>
        <tissue evidence="1">Whole seedling</tissue>
    </source>
</reference>
<comment type="caution">
    <text evidence="1">The sequence shown here is derived from an EMBL/GenBank/DDBJ whole genome shotgun (WGS) entry which is preliminary data.</text>
</comment>
<evidence type="ECO:0000313" key="2">
    <source>
        <dbReference type="Proteomes" id="UP000188268"/>
    </source>
</evidence>
<sequence length="29" mass="3226">MELAERSQSLLLPATTKLTIGGQLERCYC</sequence>
<organism evidence="1 2">
    <name type="scientific">Corchorus capsularis</name>
    <name type="common">Jute</name>
    <dbReference type="NCBI Taxonomy" id="210143"/>
    <lineage>
        <taxon>Eukaryota</taxon>
        <taxon>Viridiplantae</taxon>
        <taxon>Streptophyta</taxon>
        <taxon>Embryophyta</taxon>
        <taxon>Tracheophyta</taxon>
        <taxon>Spermatophyta</taxon>
        <taxon>Magnoliopsida</taxon>
        <taxon>eudicotyledons</taxon>
        <taxon>Gunneridae</taxon>
        <taxon>Pentapetalae</taxon>
        <taxon>rosids</taxon>
        <taxon>malvids</taxon>
        <taxon>Malvales</taxon>
        <taxon>Malvaceae</taxon>
        <taxon>Grewioideae</taxon>
        <taxon>Apeibeae</taxon>
        <taxon>Corchorus</taxon>
    </lineage>
</organism>
<protein>
    <submittedName>
        <fullName evidence="1">Uncharacterized protein</fullName>
    </submittedName>
</protein>
<dbReference type="Proteomes" id="UP000188268">
    <property type="component" value="Unassembled WGS sequence"/>
</dbReference>
<keyword evidence="2" id="KW-1185">Reference proteome</keyword>
<accession>A0A1R3GCH3</accession>
<name>A0A1R3GCH3_COCAP</name>